<gene>
    <name evidence="2" type="ORF">SAMN04489712_102383</name>
</gene>
<keyword evidence="1" id="KW-0472">Membrane</keyword>
<dbReference type="OrthoDB" id="3745645at2"/>
<dbReference type="EMBL" id="FNVO01000002">
    <property type="protein sequence ID" value="SEF88558.1"/>
    <property type="molecule type" value="Genomic_DNA"/>
</dbReference>
<evidence type="ECO:0000313" key="3">
    <source>
        <dbReference type="Proteomes" id="UP000236723"/>
    </source>
</evidence>
<dbReference type="Pfam" id="PF02405">
    <property type="entry name" value="MlaE"/>
    <property type="match status" value="1"/>
</dbReference>
<feature type="transmembrane region" description="Helical" evidence="1">
    <location>
        <begin position="259"/>
        <end position="278"/>
    </location>
</feature>
<reference evidence="3" key="1">
    <citation type="submission" date="2016-10" db="EMBL/GenBank/DDBJ databases">
        <authorList>
            <person name="Varghese N."/>
            <person name="Submissions S."/>
        </authorList>
    </citation>
    <scope>NUCLEOTIDE SEQUENCE [LARGE SCALE GENOMIC DNA]</scope>
    <source>
        <strain evidence="3">DSM 43163</strain>
    </source>
</reference>
<dbReference type="InterPro" id="IPR030802">
    <property type="entry name" value="Permease_MalE"/>
</dbReference>
<dbReference type="PANTHER" id="PTHR30188:SF13">
    <property type="entry name" value="CONSERVED HYPOTHETICAL INTEGRAL MEMBRANE PROTEIN YRBE3B"/>
    <property type="match status" value="1"/>
</dbReference>
<dbReference type="RefSeq" id="WP_103936640.1">
    <property type="nucleotide sequence ID" value="NZ_FNVO01000002.1"/>
</dbReference>
<keyword evidence="1" id="KW-1133">Transmembrane helix</keyword>
<keyword evidence="3" id="KW-1185">Reference proteome</keyword>
<feature type="transmembrane region" description="Helical" evidence="1">
    <location>
        <begin position="219"/>
        <end position="239"/>
    </location>
</feature>
<organism evidence="2 3">
    <name type="scientific">Thermomonospora echinospora</name>
    <dbReference type="NCBI Taxonomy" id="1992"/>
    <lineage>
        <taxon>Bacteria</taxon>
        <taxon>Bacillati</taxon>
        <taxon>Actinomycetota</taxon>
        <taxon>Actinomycetes</taxon>
        <taxon>Streptosporangiales</taxon>
        <taxon>Thermomonosporaceae</taxon>
        <taxon>Thermomonospora</taxon>
    </lineage>
</organism>
<dbReference type="AlphaFoldDB" id="A0A1H5VNT5"/>
<dbReference type="GO" id="GO:0005548">
    <property type="term" value="F:phospholipid transporter activity"/>
    <property type="evidence" value="ECO:0007669"/>
    <property type="project" value="TreeGrafter"/>
</dbReference>
<dbReference type="GO" id="GO:0043190">
    <property type="term" value="C:ATP-binding cassette (ABC) transporter complex"/>
    <property type="evidence" value="ECO:0007669"/>
    <property type="project" value="InterPro"/>
</dbReference>
<evidence type="ECO:0000313" key="2">
    <source>
        <dbReference type="EMBL" id="SEF88558.1"/>
    </source>
</evidence>
<proteinExistence type="predicted"/>
<protein>
    <submittedName>
        <fullName evidence="2">Phospholipid/cholesterol/gamma-HCH transport system permease protein</fullName>
    </submittedName>
</protein>
<name>A0A1H5VNT5_9ACTN</name>
<feature type="transmembrane region" description="Helical" evidence="1">
    <location>
        <begin position="169"/>
        <end position="199"/>
    </location>
</feature>
<dbReference type="Proteomes" id="UP000236723">
    <property type="component" value="Unassembled WGS sequence"/>
</dbReference>
<accession>A0A1H5VNT5</accession>
<sequence>MVATSPVLSPVRRFGRALRERAAGLGAAADMPVFLGRVLYHVLFDLVLRRKYGKMLLRQISDITVGAGALVIGGGMIFVITTMSLATGAMVGMQGYPSLERIGAEAFSGVMASFANVREGTPIIAGVALIAQVGSAFTAEIGAMRISEEIDAMEVMGINSLTFLVCTRVAAGVIALVPLYLLSLFASFFATRFITVQYFGLSPGIYDYYFNLYLPPIDVLYSAIKVAVFAFVIMFIHCYRGYYAAGGPVGVGVAAGRAIRESSVAIIVINLLLSYIFWGHGSTVRLTG</sequence>
<evidence type="ECO:0000256" key="1">
    <source>
        <dbReference type="SAM" id="Phobius"/>
    </source>
</evidence>
<feature type="transmembrane region" description="Helical" evidence="1">
    <location>
        <begin position="63"/>
        <end position="91"/>
    </location>
</feature>
<dbReference type="PANTHER" id="PTHR30188">
    <property type="entry name" value="ABC TRANSPORTER PERMEASE PROTEIN-RELATED"/>
    <property type="match status" value="1"/>
</dbReference>
<keyword evidence="1" id="KW-0812">Transmembrane</keyword>
<feature type="transmembrane region" description="Helical" evidence="1">
    <location>
        <begin position="22"/>
        <end position="43"/>
    </location>
</feature>